<sequence>MRLEPVNTSHRSTDLHNYTGRCASNRVDRRRFGGRREPLSTGYATSAASQDSATKLPEARQEMILSSYLQAEAL</sequence>
<gene>
    <name evidence="2" type="ORF">RRG08_039670</name>
</gene>
<dbReference type="AlphaFoldDB" id="A0AAE0YAC7"/>
<comment type="caution">
    <text evidence="2">The sequence shown here is derived from an EMBL/GenBank/DDBJ whole genome shotgun (WGS) entry which is preliminary data.</text>
</comment>
<dbReference type="Proteomes" id="UP001283361">
    <property type="component" value="Unassembled WGS sequence"/>
</dbReference>
<dbReference type="EMBL" id="JAWDGP010006599">
    <property type="protein sequence ID" value="KAK3738259.1"/>
    <property type="molecule type" value="Genomic_DNA"/>
</dbReference>
<evidence type="ECO:0000256" key="1">
    <source>
        <dbReference type="SAM" id="MobiDB-lite"/>
    </source>
</evidence>
<proteinExistence type="predicted"/>
<keyword evidence="3" id="KW-1185">Reference proteome</keyword>
<feature type="compositionally biased region" description="Basic and acidic residues" evidence="1">
    <location>
        <begin position="29"/>
        <end position="38"/>
    </location>
</feature>
<protein>
    <submittedName>
        <fullName evidence="2">Uncharacterized protein</fullName>
    </submittedName>
</protein>
<organism evidence="2 3">
    <name type="scientific">Elysia crispata</name>
    <name type="common">lettuce slug</name>
    <dbReference type="NCBI Taxonomy" id="231223"/>
    <lineage>
        <taxon>Eukaryota</taxon>
        <taxon>Metazoa</taxon>
        <taxon>Spiralia</taxon>
        <taxon>Lophotrochozoa</taxon>
        <taxon>Mollusca</taxon>
        <taxon>Gastropoda</taxon>
        <taxon>Heterobranchia</taxon>
        <taxon>Euthyneura</taxon>
        <taxon>Panpulmonata</taxon>
        <taxon>Sacoglossa</taxon>
        <taxon>Placobranchoidea</taxon>
        <taxon>Plakobranchidae</taxon>
        <taxon>Elysia</taxon>
    </lineage>
</organism>
<evidence type="ECO:0000313" key="3">
    <source>
        <dbReference type="Proteomes" id="UP001283361"/>
    </source>
</evidence>
<accession>A0AAE0YAC7</accession>
<evidence type="ECO:0000313" key="2">
    <source>
        <dbReference type="EMBL" id="KAK3738259.1"/>
    </source>
</evidence>
<name>A0AAE0YAC7_9GAST</name>
<feature type="region of interest" description="Disordered" evidence="1">
    <location>
        <begin position="29"/>
        <end position="55"/>
    </location>
</feature>
<reference evidence="2" key="1">
    <citation type="journal article" date="2023" name="G3 (Bethesda)">
        <title>A reference genome for the long-term kleptoplast-retaining sea slug Elysia crispata morphotype clarki.</title>
        <authorList>
            <person name="Eastman K.E."/>
            <person name="Pendleton A.L."/>
            <person name="Shaikh M.A."/>
            <person name="Suttiyut T."/>
            <person name="Ogas R."/>
            <person name="Tomko P."/>
            <person name="Gavelis G."/>
            <person name="Widhalm J.R."/>
            <person name="Wisecaver J.H."/>
        </authorList>
    </citation>
    <scope>NUCLEOTIDE SEQUENCE</scope>
    <source>
        <strain evidence="2">ECLA1</strain>
    </source>
</reference>
<feature type="compositionally biased region" description="Polar residues" evidence="1">
    <location>
        <begin position="42"/>
        <end position="53"/>
    </location>
</feature>